<dbReference type="AlphaFoldDB" id="A0A1I4H9N0"/>
<accession>A0A1I4H9N0</accession>
<keyword evidence="3" id="KW-1185">Reference proteome</keyword>
<gene>
    <name evidence="2" type="ORF">SAMN05192568_1004107</name>
</gene>
<protein>
    <submittedName>
        <fullName evidence="2">Uncharacterized protein</fullName>
    </submittedName>
</protein>
<feature type="transmembrane region" description="Helical" evidence="1">
    <location>
        <begin position="62"/>
        <end position="82"/>
    </location>
</feature>
<name>A0A1I4H9N0_9HYPH</name>
<sequence>MDEGIAQPGLSASERKHRAKRFNEGLKLTATLFNSSAIATIGIAVINPLAQRHLDLLADGGWTLLIAAIVLHLIGQIMIRFLRPED</sequence>
<keyword evidence="1" id="KW-0812">Transmembrane</keyword>
<evidence type="ECO:0000256" key="1">
    <source>
        <dbReference type="SAM" id="Phobius"/>
    </source>
</evidence>
<dbReference type="EMBL" id="FOTK01000004">
    <property type="protein sequence ID" value="SFL38875.1"/>
    <property type="molecule type" value="Genomic_DNA"/>
</dbReference>
<proteinExistence type="predicted"/>
<dbReference type="STRING" id="582667.SAMN05192568_1004107"/>
<evidence type="ECO:0000313" key="3">
    <source>
        <dbReference type="Proteomes" id="UP000199048"/>
    </source>
</evidence>
<dbReference type="OrthoDB" id="7996899at2"/>
<reference evidence="3" key="1">
    <citation type="submission" date="2016-10" db="EMBL/GenBank/DDBJ databases">
        <authorList>
            <person name="Varghese N."/>
            <person name="Submissions S."/>
        </authorList>
    </citation>
    <scope>NUCLEOTIDE SEQUENCE [LARGE SCALE GENOMIC DNA]</scope>
    <source>
        <strain evidence="3">BL36</strain>
    </source>
</reference>
<dbReference type="Proteomes" id="UP000199048">
    <property type="component" value="Unassembled WGS sequence"/>
</dbReference>
<dbReference type="RefSeq" id="WP_092038038.1">
    <property type="nucleotide sequence ID" value="NZ_FOTK01000004.1"/>
</dbReference>
<feature type="transmembrane region" description="Helical" evidence="1">
    <location>
        <begin position="25"/>
        <end position="50"/>
    </location>
</feature>
<organism evidence="2 3">
    <name type="scientific">Methylobacterium pseudosasicola</name>
    <dbReference type="NCBI Taxonomy" id="582667"/>
    <lineage>
        <taxon>Bacteria</taxon>
        <taxon>Pseudomonadati</taxon>
        <taxon>Pseudomonadota</taxon>
        <taxon>Alphaproteobacteria</taxon>
        <taxon>Hyphomicrobiales</taxon>
        <taxon>Methylobacteriaceae</taxon>
        <taxon>Methylobacterium</taxon>
    </lineage>
</organism>
<evidence type="ECO:0000313" key="2">
    <source>
        <dbReference type="EMBL" id="SFL38875.1"/>
    </source>
</evidence>
<keyword evidence="1" id="KW-1133">Transmembrane helix</keyword>
<keyword evidence="1" id="KW-0472">Membrane</keyword>